<dbReference type="STRING" id="399497.BW733_12360"/>
<dbReference type="Gene3D" id="3.40.630.30">
    <property type="match status" value="1"/>
</dbReference>
<feature type="domain" description="N-acetyltransferase" evidence="1">
    <location>
        <begin position="1"/>
        <end position="128"/>
    </location>
</feature>
<dbReference type="EMBL" id="CP019607">
    <property type="protein sequence ID" value="AQP51485.1"/>
    <property type="molecule type" value="Genomic_DNA"/>
</dbReference>
<proteinExistence type="predicted"/>
<dbReference type="InterPro" id="IPR000182">
    <property type="entry name" value="GNAT_dom"/>
</dbReference>
<keyword evidence="3" id="KW-1185">Reference proteome</keyword>
<gene>
    <name evidence="2" type="ORF">BW733_12360</name>
</gene>
<evidence type="ECO:0000259" key="1">
    <source>
        <dbReference type="PROSITE" id="PS51186"/>
    </source>
</evidence>
<dbReference type="GO" id="GO:0016747">
    <property type="term" value="F:acyltransferase activity, transferring groups other than amino-acyl groups"/>
    <property type="evidence" value="ECO:0007669"/>
    <property type="project" value="InterPro"/>
</dbReference>
<sequence>MIAYVDGDAAGWARIGPRPGQQRIVHTRAIVRATGEPLDDDGVWSLTCFVVRTQYRGRGLNSVLLAAAVDLAERSGARMIEAYPVDTSRGEHRPNDLYHATLSTFVSAGFTVGLALTGGRVLVSAARPDLNPRDDRLSTGSHYLPCQGHAARAGRE</sequence>
<dbReference type="RefSeq" id="WP_202970198.1">
    <property type="nucleotide sequence ID" value="NZ_CP019607.1"/>
</dbReference>
<organism evidence="2 3">
    <name type="scientific">Tessaracoccus flavescens</name>
    <dbReference type="NCBI Taxonomy" id="399497"/>
    <lineage>
        <taxon>Bacteria</taxon>
        <taxon>Bacillati</taxon>
        <taxon>Actinomycetota</taxon>
        <taxon>Actinomycetes</taxon>
        <taxon>Propionibacteriales</taxon>
        <taxon>Propionibacteriaceae</taxon>
        <taxon>Tessaracoccus</taxon>
    </lineage>
</organism>
<dbReference type="SUPFAM" id="SSF55729">
    <property type="entry name" value="Acyl-CoA N-acyltransferases (Nat)"/>
    <property type="match status" value="1"/>
</dbReference>
<name>A0A1Q2CZF4_9ACTN</name>
<dbReference type="InterPro" id="IPR016181">
    <property type="entry name" value="Acyl_CoA_acyltransferase"/>
</dbReference>
<dbReference type="KEGG" id="tfa:BW733_12360"/>
<accession>A0A1Q2CZF4</accession>
<dbReference type="PROSITE" id="PS51186">
    <property type="entry name" value="GNAT"/>
    <property type="match status" value="1"/>
</dbReference>
<evidence type="ECO:0000313" key="2">
    <source>
        <dbReference type="EMBL" id="AQP51485.1"/>
    </source>
</evidence>
<dbReference type="Proteomes" id="UP000188235">
    <property type="component" value="Chromosome"/>
</dbReference>
<reference evidence="2 3" key="1">
    <citation type="journal article" date="2008" name="Int. J. Syst. Evol. Microbiol.">
        <title>Tessaracoccus flavescens sp. nov., isolated from marine sediment.</title>
        <authorList>
            <person name="Lee D.W."/>
            <person name="Lee S.D."/>
        </authorList>
    </citation>
    <scope>NUCLEOTIDE SEQUENCE [LARGE SCALE GENOMIC DNA]</scope>
    <source>
        <strain evidence="2 3">SST-39T</strain>
    </source>
</reference>
<dbReference type="AlphaFoldDB" id="A0A1Q2CZF4"/>
<dbReference type="Pfam" id="PF00583">
    <property type="entry name" value="Acetyltransf_1"/>
    <property type="match status" value="1"/>
</dbReference>
<dbReference type="CDD" id="cd04301">
    <property type="entry name" value="NAT_SF"/>
    <property type="match status" value="1"/>
</dbReference>
<protein>
    <recommendedName>
        <fullName evidence="1">N-acetyltransferase domain-containing protein</fullName>
    </recommendedName>
</protein>
<evidence type="ECO:0000313" key="3">
    <source>
        <dbReference type="Proteomes" id="UP000188235"/>
    </source>
</evidence>